<keyword evidence="2" id="KW-0812">Transmembrane</keyword>
<keyword evidence="2" id="KW-0472">Membrane</keyword>
<dbReference type="SUPFAM" id="SSF55073">
    <property type="entry name" value="Nucleotide cyclase"/>
    <property type="match status" value="1"/>
</dbReference>
<keyword evidence="2" id="KW-1133">Transmembrane helix</keyword>
<dbReference type="AlphaFoldDB" id="A0A0S4ISM6"/>
<sequence length="662" mass="71905">MHLFSALDALFLGGIVALYIITPGDGTSVIGSDSFMWVATMFLISGLRDRSVYVLVSSLSEILVAAAFLVAMNVRSSSRSLAGIEEVVAVCSCICCLAFRWSSDASRRHFFANDEELRRVEKISTEENIQLTELLFQMIPVTKETTKGQMFGRLLELVRAGEEDRHLKSRKQIDEGPAAPAVVANDEEQFSWQLFGQCSNLRSATLSSLDVEEERRHQRSAQAVRDVLLTAPRHFGLRGSVFATRVMDKPFLVIRVHNDTPTLQALPRALSTAADTSTTSSGGATATSHQTRTHLSHRRSSSTTSEGGVPPHNWLQATDECMRRITNAVNEVPHAALVKTNGDVVVVAVETTGASIDRECVLLMAVAAALARKKKAVPASHPNDSSSPKLKRNAFVLSEEQSTLLLATSMRCLLTAGPAVGGVLGTAALTFEYFGEPLETAQRLLSAHQNDSFLWPRTAAPLADAVDTPCSFTDTDRDDVAVHIVATQRFSKWFLTGLDAPPTLPTASNTLSAIVFPKVVARLKIGDSIEAAGAPRYFLQAAMDLEQRGFLASLSVVTQTFIMMSAPPTHVEDEKKSSGLKSPPHQQPSTTDGNQDAIILHTQRYSIVVGCVFSHSLGSEVGDNATVHAAMKGPTKRHHRAPLSSVSLHRIFIRDDEVQYPQ</sequence>
<dbReference type="PROSITE" id="PS50125">
    <property type="entry name" value="GUANYLATE_CYCLASE_2"/>
    <property type="match status" value="1"/>
</dbReference>
<dbReference type="InterPro" id="IPR029787">
    <property type="entry name" value="Nucleotide_cyclase"/>
</dbReference>
<evidence type="ECO:0000313" key="4">
    <source>
        <dbReference type="EMBL" id="CUF03526.1"/>
    </source>
</evidence>
<dbReference type="VEuPathDB" id="TriTrypDB:BSAL_58370"/>
<feature type="domain" description="Guanylate cyclase" evidence="3">
    <location>
        <begin position="293"/>
        <end position="445"/>
    </location>
</feature>
<gene>
    <name evidence="4" type="ORF">BSAL_58370</name>
</gene>
<feature type="compositionally biased region" description="Low complexity" evidence="1">
    <location>
        <begin position="270"/>
        <end position="290"/>
    </location>
</feature>
<reference evidence="5" key="1">
    <citation type="submission" date="2015-09" db="EMBL/GenBank/DDBJ databases">
        <authorList>
            <consortium name="Pathogen Informatics"/>
        </authorList>
    </citation>
    <scope>NUCLEOTIDE SEQUENCE [LARGE SCALE GENOMIC DNA]</scope>
    <source>
        <strain evidence="5">Lake Konstanz</strain>
    </source>
</reference>
<accession>A0A0S4ISM6</accession>
<evidence type="ECO:0000313" key="5">
    <source>
        <dbReference type="Proteomes" id="UP000051952"/>
    </source>
</evidence>
<evidence type="ECO:0000259" key="3">
    <source>
        <dbReference type="PROSITE" id="PS50125"/>
    </source>
</evidence>
<feature type="transmembrane region" description="Helical" evidence="2">
    <location>
        <begin position="53"/>
        <end position="74"/>
    </location>
</feature>
<dbReference type="EMBL" id="CYKH01000232">
    <property type="protein sequence ID" value="CUF03526.1"/>
    <property type="molecule type" value="Genomic_DNA"/>
</dbReference>
<organism evidence="4 5">
    <name type="scientific">Bodo saltans</name>
    <name type="common">Flagellated protozoan</name>
    <dbReference type="NCBI Taxonomy" id="75058"/>
    <lineage>
        <taxon>Eukaryota</taxon>
        <taxon>Discoba</taxon>
        <taxon>Euglenozoa</taxon>
        <taxon>Kinetoplastea</taxon>
        <taxon>Metakinetoplastina</taxon>
        <taxon>Eubodonida</taxon>
        <taxon>Bodonidae</taxon>
        <taxon>Bodo</taxon>
    </lineage>
</organism>
<feature type="compositionally biased region" description="Basic residues" evidence="1">
    <location>
        <begin position="291"/>
        <end position="300"/>
    </location>
</feature>
<dbReference type="Proteomes" id="UP000051952">
    <property type="component" value="Unassembled WGS sequence"/>
</dbReference>
<dbReference type="GO" id="GO:0035556">
    <property type="term" value="P:intracellular signal transduction"/>
    <property type="evidence" value="ECO:0007669"/>
    <property type="project" value="InterPro"/>
</dbReference>
<dbReference type="InterPro" id="IPR001054">
    <property type="entry name" value="A/G_cyclase"/>
</dbReference>
<name>A0A0S4ISM6_BODSA</name>
<proteinExistence type="predicted"/>
<dbReference type="Gene3D" id="3.30.70.1230">
    <property type="entry name" value="Nucleotide cyclase"/>
    <property type="match status" value="1"/>
</dbReference>
<feature type="transmembrane region" description="Helical" evidence="2">
    <location>
        <begin position="6"/>
        <end position="22"/>
    </location>
</feature>
<protein>
    <submittedName>
        <fullName evidence="4">Membrane-associated protein, putative</fullName>
    </submittedName>
</protein>
<evidence type="ECO:0000256" key="1">
    <source>
        <dbReference type="SAM" id="MobiDB-lite"/>
    </source>
</evidence>
<evidence type="ECO:0000256" key="2">
    <source>
        <dbReference type="SAM" id="Phobius"/>
    </source>
</evidence>
<dbReference type="GO" id="GO:0009190">
    <property type="term" value="P:cyclic nucleotide biosynthetic process"/>
    <property type="evidence" value="ECO:0007669"/>
    <property type="project" value="InterPro"/>
</dbReference>
<keyword evidence="5" id="KW-1185">Reference proteome</keyword>
<feature type="region of interest" description="Disordered" evidence="1">
    <location>
        <begin position="569"/>
        <end position="593"/>
    </location>
</feature>
<feature type="region of interest" description="Disordered" evidence="1">
    <location>
        <begin position="270"/>
        <end position="314"/>
    </location>
</feature>